<dbReference type="PATRIC" id="fig|1173027.3.peg.5098"/>
<protein>
    <recommendedName>
        <fullName evidence="10">Fluoride-specific ion channel FluC</fullName>
    </recommendedName>
</protein>
<feature type="transmembrane region" description="Helical" evidence="10">
    <location>
        <begin position="34"/>
        <end position="55"/>
    </location>
</feature>
<dbReference type="AlphaFoldDB" id="K9WKI7"/>
<feature type="transmembrane region" description="Helical" evidence="10">
    <location>
        <begin position="61"/>
        <end position="85"/>
    </location>
</feature>
<dbReference type="KEGG" id="mic:Mic7113_4609"/>
<feature type="transmembrane region" description="Helical" evidence="10">
    <location>
        <begin position="97"/>
        <end position="115"/>
    </location>
</feature>
<comment type="function">
    <text evidence="9 10">Fluoride-specific ion channel. Important for reducing fluoride concentration in the cell, thus reducing its toxicity.</text>
</comment>
<evidence type="ECO:0000256" key="10">
    <source>
        <dbReference type="HAMAP-Rule" id="MF_00454"/>
    </source>
</evidence>
<comment type="similarity">
    <text evidence="7 10">Belongs to the fluoride channel Fluc/FEX (TC 1.A.43) family.</text>
</comment>
<evidence type="ECO:0000256" key="1">
    <source>
        <dbReference type="ARBA" id="ARBA00004651"/>
    </source>
</evidence>
<organism evidence="11 12">
    <name type="scientific">Allocoleopsis franciscana PCC 7113</name>
    <dbReference type="NCBI Taxonomy" id="1173027"/>
    <lineage>
        <taxon>Bacteria</taxon>
        <taxon>Bacillati</taxon>
        <taxon>Cyanobacteriota</taxon>
        <taxon>Cyanophyceae</taxon>
        <taxon>Coleofasciculales</taxon>
        <taxon>Coleofasciculaceae</taxon>
        <taxon>Allocoleopsis</taxon>
        <taxon>Allocoleopsis franciscana</taxon>
    </lineage>
</organism>
<keyword evidence="10" id="KW-0406">Ion transport</keyword>
<dbReference type="PANTHER" id="PTHR28259">
    <property type="entry name" value="FLUORIDE EXPORT PROTEIN 1-RELATED"/>
    <property type="match status" value="1"/>
</dbReference>
<feature type="binding site" evidence="10">
    <location>
        <position position="105"/>
    </location>
    <ligand>
        <name>Na(+)</name>
        <dbReference type="ChEBI" id="CHEBI:29101"/>
        <note>structural</note>
    </ligand>
</feature>
<evidence type="ECO:0000256" key="4">
    <source>
        <dbReference type="ARBA" id="ARBA00022989"/>
    </source>
</evidence>
<comment type="catalytic activity">
    <reaction evidence="8">
        <text>fluoride(in) = fluoride(out)</text>
        <dbReference type="Rhea" id="RHEA:76159"/>
        <dbReference type="ChEBI" id="CHEBI:17051"/>
    </reaction>
    <physiologicalReaction direction="left-to-right" evidence="8">
        <dbReference type="Rhea" id="RHEA:76160"/>
    </physiologicalReaction>
</comment>
<comment type="subcellular location">
    <subcellularLocation>
        <location evidence="1 10">Cell membrane</location>
        <topology evidence="1 10">Multi-pass membrane protein</topology>
    </subcellularLocation>
</comment>
<reference evidence="11 12" key="1">
    <citation type="submission" date="2012-06" db="EMBL/GenBank/DDBJ databases">
        <title>Finished chromosome of genome of Microcoleus sp. PCC 7113.</title>
        <authorList>
            <consortium name="US DOE Joint Genome Institute"/>
            <person name="Gugger M."/>
            <person name="Coursin T."/>
            <person name="Rippka R."/>
            <person name="Tandeau De Marsac N."/>
            <person name="Huntemann M."/>
            <person name="Wei C.-L."/>
            <person name="Han J."/>
            <person name="Detter J.C."/>
            <person name="Han C."/>
            <person name="Tapia R."/>
            <person name="Chen A."/>
            <person name="Kyrpides N."/>
            <person name="Mavromatis K."/>
            <person name="Markowitz V."/>
            <person name="Szeto E."/>
            <person name="Ivanova N."/>
            <person name="Pagani I."/>
            <person name="Pati A."/>
            <person name="Goodwin L."/>
            <person name="Nordberg H.P."/>
            <person name="Cantor M.N."/>
            <person name="Hua S.X."/>
            <person name="Woyke T."/>
            <person name="Kerfeld C.A."/>
        </authorList>
    </citation>
    <scope>NUCLEOTIDE SEQUENCE [LARGE SCALE GENOMIC DNA]</scope>
    <source>
        <strain evidence="11 12">PCC 7113</strain>
    </source>
</reference>
<evidence type="ECO:0000256" key="5">
    <source>
        <dbReference type="ARBA" id="ARBA00023136"/>
    </source>
</evidence>
<sequence>MALKPFINRSLQLLTTAPFLAQDIMQQPSVRTPIAISLGAIAGALSRYYLTLWFVQRFGTAFPYGTFFINLTGCFAMGFFVTFALEHVAIIPPEIRLMVTTGFLGAYTTFSTYGLESLTLLRERNFVAFSFYWGGSAILGIISVQLGVILAHLGK</sequence>
<gene>
    <name evidence="10" type="primary">fluC</name>
    <name evidence="10" type="synonym">crcB</name>
    <name evidence="11" type="ORF">Mic7113_4609</name>
</gene>
<dbReference type="eggNOG" id="COG0239">
    <property type="taxonomic scope" value="Bacteria"/>
</dbReference>
<evidence type="ECO:0000256" key="3">
    <source>
        <dbReference type="ARBA" id="ARBA00022692"/>
    </source>
</evidence>
<dbReference type="GO" id="GO:0062054">
    <property type="term" value="F:fluoride channel activity"/>
    <property type="evidence" value="ECO:0007669"/>
    <property type="project" value="UniProtKB-UniRule"/>
</dbReference>
<evidence type="ECO:0000256" key="6">
    <source>
        <dbReference type="ARBA" id="ARBA00023303"/>
    </source>
</evidence>
<dbReference type="NCBIfam" id="TIGR00494">
    <property type="entry name" value="crcB"/>
    <property type="match status" value="1"/>
</dbReference>
<evidence type="ECO:0000256" key="2">
    <source>
        <dbReference type="ARBA" id="ARBA00022475"/>
    </source>
</evidence>
<proteinExistence type="inferred from homology"/>
<dbReference type="InterPro" id="IPR003691">
    <property type="entry name" value="FluC"/>
</dbReference>
<dbReference type="PANTHER" id="PTHR28259:SF1">
    <property type="entry name" value="FLUORIDE EXPORT PROTEIN 1-RELATED"/>
    <property type="match status" value="1"/>
</dbReference>
<dbReference type="EMBL" id="CP003630">
    <property type="protein sequence ID" value="AFZ20289.1"/>
    <property type="molecule type" value="Genomic_DNA"/>
</dbReference>
<keyword evidence="4 10" id="KW-1133">Transmembrane helix</keyword>
<name>K9WKI7_9CYAN</name>
<dbReference type="STRING" id="1173027.Mic7113_4609"/>
<dbReference type="GO" id="GO:0046872">
    <property type="term" value="F:metal ion binding"/>
    <property type="evidence" value="ECO:0007669"/>
    <property type="project" value="UniProtKB-KW"/>
</dbReference>
<keyword evidence="12" id="KW-1185">Reference proteome</keyword>
<accession>K9WKI7</accession>
<comment type="activity regulation">
    <text evidence="10">Na(+) is not transported, but it plays an essential structural role and its presence is essential for fluoride channel function.</text>
</comment>
<keyword evidence="10" id="KW-0479">Metal-binding</keyword>
<keyword evidence="6 10" id="KW-0407">Ion channel</keyword>
<dbReference type="Pfam" id="PF02537">
    <property type="entry name" value="CRCB"/>
    <property type="match status" value="1"/>
</dbReference>
<evidence type="ECO:0000256" key="8">
    <source>
        <dbReference type="ARBA" id="ARBA00035585"/>
    </source>
</evidence>
<keyword evidence="10" id="KW-0813">Transport</keyword>
<feature type="binding site" evidence="10">
    <location>
        <position position="108"/>
    </location>
    <ligand>
        <name>Na(+)</name>
        <dbReference type="ChEBI" id="CHEBI:29101"/>
        <note>structural</note>
    </ligand>
</feature>
<keyword evidence="5 10" id="KW-0472">Membrane</keyword>
<dbReference type="GO" id="GO:0140114">
    <property type="term" value="P:cellular detoxification of fluoride"/>
    <property type="evidence" value="ECO:0007669"/>
    <property type="project" value="UniProtKB-UniRule"/>
</dbReference>
<evidence type="ECO:0000313" key="12">
    <source>
        <dbReference type="Proteomes" id="UP000010471"/>
    </source>
</evidence>
<feature type="transmembrane region" description="Helical" evidence="10">
    <location>
        <begin position="127"/>
        <end position="153"/>
    </location>
</feature>
<evidence type="ECO:0000256" key="7">
    <source>
        <dbReference type="ARBA" id="ARBA00035120"/>
    </source>
</evidence>
<keyword evidence="10" id="KW-0915">Sodium</keyword>
<keyword evidence="2 10" id="KW-1003">Cell membrane</keyword>
<evidence type="ECO:0000313" key="11">
    <source>
        <dbReference type="EMBL" id="AFZ20289.1"/>
    </source>
</evidence>
<keyword evidence="3 10" id="KW-0812">Transmembrane</keyword>
<dbReference type="HOGENOM" id="CLU_114342_3_0_3"/>
<dbReference type="GO" id="GO:0005886">
    <property type="term" value="C:plasma membrane"/>
    <property type="evidence" value="ECO:0007669"/>
    <property type="project" value="UniProtKB-SubCell"/>
</dbReference>
<dbReference type="Proteomes" id="UP000010471">
    <property type="component" value="Chromosome"/>
</dbReference>
<dbReference type="HAMAP" id="MF_00454">
    <property type="entry name" value="FluC"/>
    <property type="match status" value="1"/>
</dbReference>
<evidence type="ECO:0000256" key="9">
    <source>
        <dbReference type="ARBA" id="ARBA00049940"/>
    </source>
</evidence>